<organism evidence="1 2">
    <name type="scientific">Bradyrhizobium valentinum</name>
    <dbReference type="NCBI Taxonomy" id="1518501"/>
    <lineage>
        <taxon>Bacteria</taxon>
        <taxon>Pseudomonadati</taxon>
        <taxon>Pseudomonadota</taxon>
        <taxon>Alphaproteobacteria</taxon>
        <taxon>Hyphomicrobiales</taxon>
        <taxon>Nitrobacteraceae</taxon>
        <taxon>Bradyrhizobium</taxon>
    </lineage>
</organism>
<evidence type="ECO:0000313" key="2">
    <source>
        <dbReference type="Proteomes" id="UP000051913"/>
    </source>
</evidence>
<gene>
    <name evidence="1" type="ORF">CP49_10825</name>
</gene>
<keyword evidence="2" id="KW-1185">Reference proteome</keyword>
<dbReference type="STRING" id="1518501.CQ10_39615"/>
<comment type="caution">
    <text evidence="1">The sequence shown here is derived from an EMBL/GenBank/DDBJ whole genome shotgun (WGS) entry which is preliminary data.</text>
</comment>
<proteinExistence type="predicted"/>
<name>A0A0R3KXM5_9BRAD</name>
<dbReference type="Proteomes" id="UP000051913">
    <property type="component" value="Unassembled WGS sequence"/>
</dbReference>
<sequence length="117" mass="13804">MLDCDLLRRCWRWSFEKVTGLYIEDARNRIQDIDTRRINTALKRADVGAVDFSTMREFFLRDASRGSKLPQIERQYLSDIDARERSDLKSISPRSIFDKDTEWRVAAGNSCLRKAWL</sequence>
<dbReference type="AlphaFoldDB" id="A0A0R3KXM5"/>
<dbReference type="EMBL" id="LLXX01000177">
    <property type="protein sequence ID" value="KRQ98412.1"/>
    <property type="molecule type" value="Genomic_DNA"/>
</dbReference>
<reference evidence="1 2" key="1">
    <citation type="submission" date="2014-03" db="EMBL/GenBank/DDBJ databases">
        <title>Bradyrhizobium valentinum sp. nov., isolated from effective nodules of Lupinus mariae-josephae, a lupine endemic of basic-lime soils in Eastern Spain.</title>
        <authorList>
            <person name="Duran D."/>
            <person name="Rey L."/>
            <person name="Navarro A."/>
            <person name="Busquets A."/>
            <person name="Imperial J."/>
            <person name="Ruiz-Argueso T."/>
        </authorList>
    </citation>
    <scope>NUCLEOTIDE SEQUENCE [LARGE SCALE GENOMIC DNA]</scope>
    <source>
        <strain evidence="1 2">LmjM3</strain>
    </source>
</reference>
<evidence type="ECO:0000313" key="1">
    <source>
        <dbReference type="EMBL" id="KRQ98412.1"/>
    </source>
</evidence>
<accession>A0A0R3KXM5</accession>
<protein>
    <submittedName>
        <fullName evidence="1">Uncharacterized protein</fullName>
    </submittedName>
</protein>